<sequence length="29" mass="3191">MMKTWLITGRSSGFGRRLALAAAQRADQP</sequence>
<proteinExistence type="predicted"/>
<reference evidence="1 2" key="1">
    <citation type="submission" date="2019-10" db="EMBL/GenBank/DDBJ databases">
        <title>Genome sequence of Azospirillum melinis.</title>
        <authorList>
            <person name="Ambrosini A."/>
            <person name="Sant'Anna F.H."/>
            <person name="Cassan F.D."/>
            <person name="Souza E.M."/>
            <person name="Passaglia L.M.P."/>
        </authorList>
    </citation>
    <scope>NUCLEOTIDE SEQUENCE [LARGE SCALE GENOMIC DNA]</scope>
    <source>
        <strain evidence="1 2">TMCY0552</strain>
    </source>
</reference>
<protein>
    <submittedName>
        <fullName evidence="1">Short-chain dehydrogenase</fullName>
    </submittedName>
</protein>
<gene>
    <name evidence="1" type="ORF">GBZ48_30885</name>
</gene>
<dbReference type="EMBL" id="WHOS01000069">
    <property type="protein sequence ID" value="NUB03628.1"/>
    <property type="molecule type" value="Genomic_DNA"/>
</dbReference>
<comment type="caution">
    <text evidence="1">The sequence shown here is derived from an EMBL/GenBank/DDBJ whole genome shotgun (WGS) entry which is preliminary data.</text>
</comment>
<organism evidence="1 2">
    <name type="scientific">Azospirillum melinis</name>
    <dbReference type="NCBI Taxonomy" id="328839"/>
    <lineage>
        <taxon>Bacteria</taxon>
        <taxon>Pseudomonadati</taxon>
        <taxon>Pseudomonadota</taxon>
        <taxon>Alphaproteobacteria</taxon>
        <taxon>Rhodospirillales</taxon>
        <taxon>Azospirillaceae</taxon>
        <taxon>Azospirillum</taxon>
    </lineage>
</organism>
<evidence type="ECO:0000313" key="1">
    <source>
        <dbReference type="EMBL" id="NUB03628.1"/>
    </source>
</evidence>
<accession>A0ABX2KLT8</accession>
<keyword evidence="2" id="KW-1185">Reference proteome</keyword>
<dbReference type="Proteomes" id="UP000605086">
    <property type="component" value="Unassembled WGS sequence"/>
</dbReference>
<evidence type="ECO:0000313" key="2">
    <source>
        <dbReference type="Proteomes" id="UP000605086"/>
    </source>
</evidence>
<name>A0ABX2KLT8_9PROT</name>